<dbReference type="PANTHER" id="PTHR39966">
    <property type="entry name" value="BLL2471 PROTEIN-RELATED"/>
    <property type="match status" value="1"/>
</dbReference>
<proteinExistence type="predicted"/>
<dbReference type="Gene3D" id="1.20.120.520">
    <property type="entry name" value="nmb1532 protein domain like"/>
    <property type="match status" value="1"/>
</dbReference>
<dbReference type="CDD" id="cd12108">
    <property type="entry name" value="Hr-like"/>
    <property type="match status" value="1"/>
</dbReference>
<evidence type="ECO:0000259" key="1">
    <source>
        <dbReference type="Pfam" id="PF01814"/>
    </source>
</evidence>
<evidence type="ECO:0000313" key="2">
    <source>
        <dbReference type="EMBL" id="AMO24367.1"/>
    </source>
</evidence>
<dbReference type="PANTHER" id="PTHR39966:SF1">
    <property type="entry name" value="HEMERYTHRIN-LIKE DOMAIN-CONTAINING PROTEIN"/>
    <property type="match status" value="1"/>
</dbReference>
<keyword evidence="3" id="KW-1185">Reference proteome</keyword>
<dbReference type="OrthoDB" id="8560984at2"/>
<protein>
    <submittedName>
        <fullName evidence="2">Hemerythrin</fullName>
    </submittedName>
</protein>
<dbReference type="AlphaFoldDB" id="A0A127JWI8"/>
<dbReference type="Proteomes" id="UP000070433">
    <property type="component" value="Chromosome"/>
</dbReference>
<sequence>MAGTALRIIRDEHVAIAAMLRSLEMLVLRGRGRSRDRFFDTVRAMLFYLDEFPEKRHHRIESELLFPPLVRCAPELLPVIERLEIDHGAGESKVRELQHLLLAWEIVGASRKEAFCQALHEYVRFYLEHMQVEEKQLLPTAQAKFSPQDWEKLDAAFVAGLDPLAGGPRDPVYDDLFTRIVTQTPAPIGVGDD</sequence>
<dbReference type="Pfam" id="PF01814">
    <property type="entry name" value="Hemerythrin"/>
    <property type="match status" value="1"/>
</dbReference>
<dbReference type="InterPro" id="IPR012312">
    <property type="entry name" value="Hemerythrin-like"/>
</dbReference>
<dbReference type="RefSeq" id="WP_061502061.1">
    <property type="nucleotide sequence ID" value="NZ_CP010951.1"/>
</dbReference>
<feature type="domain" description="Hemerythrin-like" evidence="1">
    <location>
        <begin position="5"/>
        <end position="140"/>
    </location>
</feature>
<dbReference type="EMBL" id="CP010951">
    <property type="protein sequence ID" value="AMO24367.1"/>
    <property type="molecule type" value="Genomic_DNA"/>
</dbReference>
<accession>A0A127JWI8</accession>
<gene>
    <name evidence="2" type="ORF">UC35_17840</name>
</gene>
<evidence type="ECO:0000313" key="3">
    <source>
        <dbReference type="Proteomes" id="UP000070433"/>
    </source>
</evidence>
<dbReference type="GO" id="GO:0005886">
    <property type="term" value="C:plasma membrane"/>
    <property type="evidence" value="ECO:0007669"/>
    <property type="project" value="TreeGrafter"/>
</dbReference>
<dbReference type="PATRIC" id="fig|94132.3.peg.3646"/>
<reference evidence="2 3" key="1">
    <citation type="journal article" date="2014" name="Int. J. Syst. Evol. Microbiol.">
        <title>Ramlibacter solisilvae sp. nov., isolated from forest soil, and emended description of the genus Ramlibacter.</title>
        <authorList>
            <person name="Lee H.J."/>
            <person name="Lee S.H."/>
            <person name="Lee S.S."/>
            <person name="Lee J.S."/>
            <person name="Kim Y."/>
            <person name="Kim S.C."/>
            <person name="Jeon C.O."/>
        </authorList>
    </citation>
    <scope>NUCLEOTIDE SEQUENCE [LARGE SCALE GENOMIC DNA]</scope>
    <source>
        <strain evidence="2 3">5-10</strain>
    </source>
</reference>
<name>A0A127JWI8_9BURK</name>
<organism evidence="2 3">
    <name type="scientific">Ramlibacter tataouinensis</name>
    <dbReference type="NCBI Taxonomy" id="94132"/>
    <lineage>
        <taxon>Bacteria</taxon>
        <taxon>Pseudomonadati</taxon>
        <taxon>Pseudomonadota</taxon>
        <taxon>Betaproteobacteria</taxon>
        <taxon>Burkholderiales</taxon>
        <taxon>Comamonadaceae</taxon>
        <taxon>Ramlibacter</taxon>
    </lineage>
</organism>